<feature type="domain" description="BZIP" evidence="8">
    <location>
        <begin position="406"/>
        <end position="469"/>
    </location>
</feature>
<dbReference type="InterPro" id="IPR046347">
    <property type="entry name" value="bZIP_sf"/>
</dbReference>
<reference evidence="9 10" key="1">
    <citation type="submission" date="2018-05" db="EMBL/GenBank/DDBJ databases">
        <title>Genome sequencing and assembly of the regulated plant pathogen Lachnellula willkommii and related sister species for the development of diagnostic species identification markers.</title>
        <authorList>
            <person name="Giroux E."/>
            <person name="Bilodeau G."/>
        </authorList>
    </citation>
    <scope>NUCLEOTIDE SEQUENCE [LARGE SCALE GENOMIC DNA]</scope>
    <source>
        <strain evidence="9 10">CBS 185.66</strain>
    </source>
</reference>
<dbReference type="Proteomes" id="UP000431533">
    <property type="component" value="Unassembled WGS sequence"/>
</dbReference>
<feature type="compositionally biased region" description="Low complexity" evidence="7">
    <location>
        <begin position="218"/>
        <end position="234"/>
    </location>
</feature>
<dbReference type="GeneID" id="41982993"/>
<feature type="compositionally biased region" description="Basic and acidic residues" evidence="7">
    <location>
        <begin position="390"/>
        <end position="404"/>
    </location>
</feature>
<accession>A0A8H8R7X4</accession>
<dbReference type="FunFam" id="1.20.5.170:FF:000053">
    <property type="entry name" value="BZIP transcription factor AtfA"/>
    <property type="match status" value="1"/>
</dbReference>
<evidence type="ECO:0000259" key="8">
    <source>
        <dbReference type="PROSITE" id="PS50217"/>
    </source>
</evidence>
<feature type="region of interest" description="Disordered" evidence="7">
    <location>
        <begin position="218"/>
        <end position="252"/>
    </location>
</feature>
<keyword evidence="2" id="KW-0805">Transcription regulation</keyword>
<dbReference type="InterPro" id="IPR021755">
    <property type="entry name" value="TF_Aft1_HRA"/>
</dbReference>
<dbReference type="SMART" id="SM00338">
    <property type="entry name" value="BRLZ"/>
    <property type="match status" value="1"/>
</dbReference>
<dbReference type="InterPro" id="IPR021756">
    <property type="entry name" value="TF_Aft1_HRR"/>
</dbReference>
<gene>
    <name evidence="9" type="primary">atf1</name>
    <name evidence="9" type="ORF">LHYA1_G002795</name>
</gene>
<keyword evidence="10" id="KW-1185">Reference proteome</keyword>
<evidence type="ECO:0000256" key="6">
    <source>
        <dbReference type="SAM" id="Coils"/>
    </source>
</evidence>
<dbReference type="Pfam" id="PF11786">
    <property type="entry name" value="Aft1_HRA"/>
    <property type="match status" value="1"/>
</dbReference>
<comment type="caution">
    <text evidence="9">The sequence shown here is derived from an EMBL/GenBank/DDBJ whole genome shotgun (WGS) entry which is preliminary data.</text>
</comment>
<sequence>MAKSPPDVEKKADDSKSPPVSSNAAAPPKQSTSDLKQETPVKNEISNAGPLGPPPRPGAASTQPPPETPDYFSVAHGHISTEANPFEASFAFGSNGGTIQTPGGTKLPSVAALTSPAGILGGTGTTPNFWGSLRAGPLSPAMLSGPQKEDYFGDGHHLRGGFPTPNESGLRSGLTPGGGGSMFPEPSPNTQALFSQLASGGATPTTLDFHRTAITAANAQKQNQPQQNITSQPQEVSNGMEKPTAPGQFDQHDAADAANGLYLLARQSNNRNSAPQPPNHYAMAPQMNVHAHPQPNGHMGGQSSDPSPHMRNNGSISTTSGRGASEMSDEGDQKGPTTRGKNKKGSTANNQTNGRRKLNETPAKGPANKKAKGNNGNAMMSEPQSEEEPDMSKDEYNANGKKMTDDEKRKNFLERNRVAALKCRQRKKQWLANLQSKVELFSQENDQLSQQISGLREEVVNLKTILMAHKDCPVSQQQGIGGMGMQQFIEGYGSQQMNPYGMAGMGGPPVMGPGPGMQPERRFS</sequence>
<proteinExistence type="predicted"/>
<dbReference type="SUPFAM" id="SSF57959">
    <property type="entry name" value="Leucine zipper domain"/>
    <property type="match status" value="1"/>
</dbReference>
<keyword evidence="6" id="KW-0175">Coiled coil</keyword>
<dbReference type="PROSITE" id="PS50217">
    <property type="entry name" value="BZIP"/>
    <property type="match status" value="1"/>
</dbReference>
<dbReference type="Pfam" id="PF11787">
    <property type="entry name" value="Aft1_HRR"/>
    <property type="match status" value="1"/>
</dbReference>
<evidence type="ECO:0000256" key="4">
    <source>
        <dbReference type="ARBA" id="ARBA00023163"/>
    </source>
</evidence>
<dbReference type="InterPro" id="IPR051027">
    <property type="entry name" value="bZIP_transcription_factors"/>
</dbReference>
<dbReference type="InterPro" id="IPR020956">
    <property type="entry name" value="TF_Aft1_OSM"/>
</dbReference>
<evidence type="ECO:0000256" key="1">
    <source>
        <dbReference type="ARBA" id="ARBA00004123"/>
    </source>
</evidence>
<feature type="compositionally biased region" description="Polar residues" evidence="7">
    <location>
        <begin position="301"/>
        <end position="322"/>
    </location>
</feature>
<evidence type="ECO:0000256" key="5">
    <source>
        <dbReference type="ARBA" id="ARBA00023242"/>
    </source>
</evidence>
<evidence type="ECO:0000313" key="10">
    <source>
        <dbReference type="Proteomes" id="UP000431533"/>
    </source>
</evidence>
<organism evidence="9 10">
    <name type="scientific">Lachnellula hyalina</name>
    <dbReference type="NCBI Taxonomy" id="1316788"/>
    <lineage>
        <taxon>Eukaryota</taxon>
        <taxon>Fungi</taxon>
        <taxon>Dikarya</taxon>
        <taxon>Ascomycota</taxon>
        <taxon>Pezizomycotina</taxon>
        <taxon>Leotiomycetes</taxon>
        <taxon>Helotiales</taxon>
        <taxon>Lachnaceae</taxon>
        <taxon>Lachnellula</taxon>
    </lineage>
</organism>
<dbReference type="Gene3D" id="1.20.5.170">
    <property type="match status" value="1"/>
</dbReference>
<feature type="region of interest" description="Disordered" evidence="7">
    <location>
        <begin position="288"/>
        <end position="404"/>
    </location>
</feature>
<dbReference type="GO" id="GO:0005634">
    <property type="term" value="C:nucleus"/>
    <property type="evidence" value="ECO:0007669"/>
    <property type="project" value="UniProtKB-SubCell"/>
</dbReference>
<dbReference type="EMBL" id="QGMH01000031">
    <property type="protein sequence ID" value="TVY28459.1"/>
    <property type="molecule type" value="Genomic_DNA"/>
</dbReference>
<keyword evidence="3" id="KW-0238">DNA-binding</keyword>
<evidence type="ECO:0000256" key="3">
    <source>
        <dbReference type="ARBA" id="ARBA00023125"/>
    </source>
</evidence>
<feature type="region of interest" description="Disordered" evidence="7">
    <location>
        <begin position="1"/>
        <end position="73"/>
    </location>
</feature>
<name>A0A8H8R7X4_9HELO</name>
<comment type="subcellular location">
    <subcellularLocation>
        <location evidence="1">Nucleus</location>
    </subcellularLocation>
</comment>
<protein>
    <submittedName>
        <fullName evidence="9">Transcription factor</fullName>
    </submittedName>
</protein>
<evidence type="ECO:0000256" key="2">
    <source>
        <dbReference type="ARBA" id="ARBA00023015"/>
    </source>
</evidence>
<keyword evidence="4" id="KW-0804">Transcription</keyword>
<feature type="coiled-coil region" evidence="6">
    <location>
        <begin position="431"/>
        <end position="465"/>
    </location>
</feature>
<dbReference type="AlphaFoldDB" id="A0A8H8R7X4"/>
<evidence type="ECO:0000256" key="7">
    <source>
        <dbReference type="SAM" id="MobiDB-lite"/>
    </source>
</evidence>
<feature type="compositionally biased region" description="Basic and acidic residues" evidence="7">
    <location>
        <begin position="1"/>
        <end position="16"/>
    </location>
</feature>
<dbReference type="GO" id="GO:0003677">
    <property type="term" value="F:DNA binding"/>
    <property type="evidence" value="ECO:0007669"/>
    <property type="project" value="UniProtKB-KW"/>
</dbReference>
<dbReference type="Pfam" id="PF11785">
    <property type="entry name" value="Aft1_OSA"/>
    <property type="match status" value="1"/>
</dbReference>
<dbReference type="CDD" id="cd14687">
    <property type="entry name" value="bZIP_ATF2"/>
    <property type="match status" value="1"/>
</dbReference>
<feature type="compositionally biased region" description="Pro residues" evidence="7">
    <location>
        <begin position="51"/>
        <end position="68"/>
    </location>
</feature>
<evidence type="ECO:0000313" key="9">
    <source>
        <dbReference type="EMBL" id="TVY28459.1"/>
    </source>
</evidence>
<dbReference type="GO" id="GO:0003700">
    <property type="term" value="F:DNA-binding transcription factor activity"/>
    <property type="evidence" value="ECO:0007669"/>
    <property type="project" value="InterPro"/>
</dbReference>
<dbReference type="RefSeq" id="XP_031007247.1">
    <property type="nucleotide sequence ID" value="XM_031147769.1"/>
</dbReference>
<feature type="compositionally biased region" description="Low complexity" evidence="7">
    <location>
        <begin position="17"/>
        <end position="28"/>
    </location>
</feature>
<keyword evidence="5" id="KW-0539">Nucleus</keyword>
<dbReference type="OrthoDB" id="295274at2759"/>
<dbReference type="PANTHER" id="PTHR19304">
    <property type="entry name" value="CYCLIC-AMP RESPONSE ELEMENT BINDING PROTEIN"/>
    <property type="match status" value="1"/>
</dbReference>
<dbReference type="InterPro" id="IPR004827">
    <property type="entry name" value="bZIP"/>
</dbReference>
<dbReference type="Pfam" id="PF00170">
    <property type="entry name" value="bZIP_1"/>
    <property type="match status" value="1"/>
</dbReference>